<dbReference type="Pfam" id="PF00392">
    <property type="entry name" value="GntR"/>
    <property type="match status" value="1"/>
</dbReference>
<feature type="domain" description="HTH gntR-type" evidence="5">
    <location>
        <begin position="68"/>
        <end position="135"/>
    </location>
</feature>
<dbReference type="InterPro" id="IPR000524">
    <property type="entry name" value="Tscrpt_reg_HTH_GntR"/>
</dbReference>
<proteinExistence type="predicted"/>
<protein>
    <submittedName>
        <fullName evidence="6">GntR family transcriptional regulator</fullName>
    </submittedName>
</protein>
<keyword evidence="2" id="KW-0238">DNA-binding</keyword>
<dbReference type="GO" id="GO:0003677">
    <property type="term" value="F:DNA binding"/>
    <property type="evidence" value="ECO:0007669"/>
    <property type="project" value="UniProtKB-KW"/>
</dbReference>
<dbReference type="SUPFAM" id="SSF48008">
    <property type="entry name" value="GntR ligand-binding domain-like"/>
    <property type="match status" value="1"/>
</dbReference>
<dbReference type="GO" id="GO:0003700">
    <property type="term" value="F:DNA-binding transcription factor activity"/>
    <property type="evidence" value="ECO:0007669"/>
    <property type="project" value="InterPro"/>
</dbReference>
<evidence type="ECO:0000256" key="2">
    <source>
        <dbReference type="ARBA" id="ARBA00023125"/>
    </source>
</evidence>
<organism evidence="6 7">
    <name type="scientific">Frankia nepalensis</name>
    <dbReference type="NCBI Taxonomy" id="1836974"/>
    <lineage>
        <taxon>Bacteria</taxon>
        <taxon>Bacillati</taxon>
        <taxon>Actinomycetota</taxon>
        <taxon>Actinomycetes</taxon>
        <taxon>Frankiales</taxon>
        <taxon>Frankiaceae</taxon>
        <taxon>Frankia</taxon>
    </lineage>
</organism>
<name>A0A937RMW7_9ACTN</name>
<comment type="caution">
    <text evidence="6">The sequence shown here is derived from an EMBL/GenBank/DDBJ whole genome shotgun (WGS) entry which is preliminary data.</text>
</comment>
<dbReference type="Pfam" id="PF07729">
    <property type="entry name" value="FCD"/>
    <property type="match status" value="1"/>
</dbReference>
<feature type="region of interest" description="Disordered" evidence="4">
    <location>
        <begin position="1"/>
        <end position="65"/>
    </location>
</feature>
<keyword evidence="7" id="KW-1185">Reference proteome</keyword>
<dbReference type="InterPro" id="IPR008920">
    <property type="entry name" value="TF_FadR/GntR_C"/>
</dbReference>
<keyword evidence="3" id="KW-0804">Transcription</keyword>
<dbReference type="RefSeq" id="WP_203005237.1">
    <property type="nucleotide sequence ID" value="NZ_JADWYU010000131.1"/>
</dbReference>
<accession>A0A937RMW7</accession>
<dbReference type="PROSITE" id="PS50949">
    <property type="entry name" value="HTH_GNTR"/>
    <property type="match status" value="1"/>
</dbReference>
<evidence type="ECO:0000313" key="7">
    <source>
        <dbReference type="Proteomes" id="UP000604475"/>
    </source>
</evidence>
<evidence type="ECO:0000256" key="3">
    <source>
        <dbReference type="ARBA" id="ARBA00023163"/>
    </source>
</evidence>
<dbReference type="InterPro" id="IPR011711">
    <property type="entry name" value="GntR_C"/>
</dbReference>
<reference evidence="6" key="1">
    <citation type="submission" date="2020-12" db="EMBL/GenBank/DDBJ databases">
        <title>Genomic characterization of non-nitrogen-fixing Frankia strains.</title>
        <authorList>
            <person name="Carlos-Shanley C."/>
            <person name="Guerra T."/>
            <person name="Hahn D."/>
        </authorList>
    </citation>
    <scope>NUCLEOTIDE SEQUENCE</scope>
    <source>
        <strain evidence="6">CN6</strain>
    </source>
</reference>
<evidence type="ECO:0000256" key="1">
    <source>
        <dbReference type="ARBA" id="ARBA00023015"/>
    </source>
</evidence>
<feature type="compositionally biased region" description="Low complexity" evidence="4">
    <location>
        <begin position="35"/>
        <end position="44"/>
    </location>
</feature>
<dbReference type="SMART" id="SM00345">
    <property type="entry name" value="HTH_GNTR"/>
    <property type="match status" value="1"/>
</dbReference>
<dbReference type="SUPFAM" id="SSF46785">
    <property type="entry name" value="Winged helix' DNA-binding domain"/>
    <property type="match status" value="1"/>
</dbReference>
<evidence type="ECO:0000259" key="5">
    <source>
        <dbReference type="PROSITE" id="PS50949"/>
    </source>
</evidence>
<dbReference type="AlphaFoldDB" id="A0A937RMW7"/>
<dbReference type="PANTHER" id="PTHR43537:SF24">
    <property type="entry name" value="GLUCONATE OPERON TRANSCRIPTIONAL REPRESSOR"/>
    <property type="match status" value="1"/>
</dbReference>
<dbReference type="Gene3D" id="1.10.10.10">
    <property type="entry name" value="Winged helix-like DNA-binding domain superfamily/Winged helix DNA-binding domain"/>
    <property type="match status" value="1"/>
</dbReference>
<dbReference type="PANTHER" id="PTHR43537">
    <property type="entry name" value="TRANSCRIPTIONAL REGULATOR, GNTR FAMILY"/>
    <property type="match status" value="1"/>
</dbReference>
<evidence type="ECO:0000313" key="6">
    <source>
        <dbReference type="EMBL" id="MBL7629348.1"/>
    </source>
</evidence>
<dbReference type="Proteomes" id="UP000604475">
    <property type="component" value="Unassembled WGS sequence"/>
</dbReference>
<evidence type="ECO:0000256" key="4">
    <source>
        <dbReference type="SAM" id="MobiDB-lite"/>
    </source>
</evidence>
<gene>
    <name evidence="6" type="ORF">I7412_19695</name>
</gene>
<dbReference type="InterPro" id="IPR036388">
    <property type="entry name" value="WH-like_DNA-bd_sf"/>
</dbReference>
<dbReference type="PRINTS" id="PR00035">
    <property type="entry name" value="HTHGNTR"/>
</dbReference>
<dbReference type="CDD" id="cd07377">
    <property type="entry name" value="WHTH_GntR"/>
    <property type="match status" value="1"/>
</dbReference>
<sequence>MTPEVLRPSDGGELTRGAAPDDTVSGGSGSGGSVAGNTVAGNAVPGDAVPGDAVPGEGWPRPAGTGTATVRERVYRYLRQAVMTGELAPGTRLVEDRIAEELGVSRTPVREALQRLTSEALVTRIRRGQLEVCAVGPRERAEMHLLRVAFDEVVARLVSRRAAEIDWQAILDKLGPLDAALREGGIGGPAFAMAHLDLHMAVNRAAFSPRTSTFLQSQAFLYPTDDYVQQGGYEPIEQHRALIAALASGDEEQAVAAALAHAVRGHARRTGLSEG</sequence>
<dbReference type="EMBL" id="JAEACQ010000227">
    <property type="protein sequence ID" value="MBL7629348.1"/>
    <property type="molecule type" value="Genomic_DNA"/>
</dbReference>
<dbReference type="SMART" id="SM00895">
    <property type="entry name" value="FCD"/>
    <property type="match status" value="1"/>
</dbReference>
<keyword evidence="1" id="KW-0805">Transcription regulation</keyword>
<dbReference type="InterPro" id="IPR036390">
    <property type="entry name" value="WH_DNA-bd_sf"/>
</dbReference>
<dbReference type="Gene3D" id="1.20.120.530">
    <property type="entry name" value="GntR ligand-binding domain-like"/>
    <property type="match status" value="1"/>
</dbReference>